<dbReference type="GO" id="GO:0016192">
    <property type="term" value="P:vesicle-mediated transport"/>
    <property type="evidence" value="ECO:0000318"/>
    <property type="project" value="GO_Central"/>
</dbReference>
<sequence>MSSNNKDKTIKYKVITVGNYGIGKTTFVKKYCHAEDMKESFDSLVKHITLKDKQYDIVLCDTQDMEDISYITAFYYNDSQGVLLMVDLSNENGLKDIQNWVEPINLYEPKDDIKKPIKILVGTKADLEQKISDETMQAKAKELNMEYFKISSQTGVGVEEVMDKLFTCMTQKFNPSPEKSKSGCCTVM</sequence>
<gene>
    <name evidence="4" type="ORF">EHI_096440</name>
</gene>
<dbReference type="PRINTS" id="PR00449">
    <property type="entry name" value="RASTRNSFRMNG"/>
</dbReference>
<reference evidence="4" key="1">
    <citation type="journal article" date="2005" name="Nature">
        <title>The genome of the protist parasite Entamoeba histolytica.</title>
        <authorList>
            <person name="Loftus B."/>
            <person name="Anderson I."/>
            <person name="Davies R."/>
            <person name="Alsmark U.C."/>
            <person name="Samuelson J."/>
            <person name="Amedeo P."/>
            <person name="Roncaglia P."/>
            <person name="Berriman M."/>
            <person name="Hirt R.P."/>
            <person name="Mann B.J."/>
            <person name="Nozaki T."/>
            <person name="Suh B."/>
            <person name="Pop M."/>
            <person name="Duchene M."/>
            <person name="Ackers J."/>
            <person name="Tannich E."/>
            <person name="Leippe M."/>
            <person name="Hofer M."/>
            <person name="Bruchhaus I."/>
            <person name="Willhoeft U."/>
            <person name="Bhattacharya A."/>
            <person name="Chillingworth T."/>
            <person name="Churcher C."/>
            <person name="Hance Z."/>
            <person name="Harris B."/>
            <person name="Harris D."/>
            <person name="Jagels K."/>
            <person name="Moule S."/>
            <person name="Mungall K."/>
            <person name="Ormond D."/>
            <person name="Squares R."/>
            <person name="Whitehead S."/>
            <person name="Quail M.A."/>
            <person name="Rabbinowitsch E."/>
            <person name="Norbertczak H."/>
            <person name="Price C."/>
            <person name="Wang Z."/>
            <person name="Guillen N."/>
            <person name="Gilchrist C."/>
            <person name="Stroup S.E."/>
            <person name="Bhattacharya S."/>
            <person name="Lohia A."/>
            <person name="Foster P.G."/>
            <person name="Sicheritz-Ponten T."/>
            <person name="Weber C."/>
            <person name="Singh U."/>
            <person name="Mukherjee C."/>
            <person name="El-Sayed N.M."/>
            <person name="Petri W.A.Jr."/>
            <person name="Clark C.G."/>
            <person name="Embley T.M."/>
            <person name="Barrell B."/>
            <person name="Fraser C.M."/>
            <person name="Hall N."/>
        </authorList>
    </citation>
    <scope>NUCLEOTIDE SEQUENCE [LARGE SCALE GENOMIC DNA]</scope>
    <source>
        <strain evidence="4">HM-1:IMSS</strain>
    </source>
</reference>
<keyword evidence="3" id="KW-0449">Lipoprotein</keyword>
<dbReference type="SMART" id="SM00173">
    <property type="entry name" value="RAS"/>
    <property type="match status" value="1"/>
</dbReference>
<dbReference type="SMART" id="SM00174">
    <property type="entry name" value="RHO"/>
    <property type="match status" value="1"/>
</dbReference>
<dbReference type="PROSITE" id="PS51421">
    <property type="entry name" value="RAS"/>
    <property type="match status" value="1"/>
</dbReference>
<evidence type="ECO:0000256" key="2">
    <source>
        <dbReference type="ARBA" id="ARBA00023134"/>
    </source>
</evidence>
<dbReference type="CDD" id="cd00154">
    <property type="entry name" value="Rab"/>
    <property type="match status" value="1"/>
</dbReference>
<dbReference type="RefSeq" id="XP_656920.1">
    <property type="nucleotide sequence ID" value="XM_651828.2"/>
</dbReference>
<dbReference type="GO" id="GO:0055037">
    <property type="term" value="C:recycling endosome"/>
    <property type="evidence" value="ECO:0000318"/>
    <property type="project" value="GO_Central"/>
</dbReference>
<dbReference type="GO" id="GO:0003924">
    <property type="term" value="F:GTPase activity"/>
    <property type="evidence" value="ECO:0000318"/>
    <property type="project" value="GO_Central"/>
</dbReference>
<proteinExistence type="predicted"/>
<dbReference type="Proteomes" id="UP000001926">
    <property type="component" value="Partially assembled WGS sequence"/>
</dbReference>
<evidence type="ECO:0000313" key="5">
    <source>
        <dbReference type="Proteomes" id="UP000001926"/>
    </source>
</evidence>
<dbReference type="KEGG" id="ehi:EHI_096440"/>
<dbReference type="EMBL" id="DS571163">
    <property type="protein sequence ID" value="EAL51516.1"/>
    <property type="molecule type" value="Genomic_DNA"/>
</dbReference>
<evidence type="ECO:0000256" key="1">
    <source>
        <dbReference type="ARBA" id="ARBA00022741"/>
    </source>
</evidence>
<dbReference type="OMA" id="AYYYNDA"/>
<keyword evidence="2" id="KW-0342">GTP-binding</keyword>
<name>A0A8U0WPK2_ENTH1</name>
<dbReference type="PROSITE" id="PS51419">
    <property type="entry name" value="RAB"/>
    <property type="match status" value="1"/>
</dbReference>
<protein>
    <submittedName>
        <fullName evidence="4">Rab family GTPase</fullName>
    </submittedName>
</protein>
<dbReference type="Gene3D" id="3.40.50.300">
    <property type="entry name" value="P-loop containing nucleotide triphosphate hydrolases"/>
    <property type="match status" value="1"/>
</dbReference>
<evidence type="ECO:0000256" key="3">
    <source>
        <dbReference type="ARBA" id="ARBA00023288"/>
    </source>
</evidence>
<keyword evidence="1" id="KW-0547">Nucleotide-binding</keyword>
<dbReference type="FunFam" id="3.40.50.300:FF:003080">
    <property type="entry name" value="Small GTPase EhRabX10, putative"/>
    <property type="match status" value="1"/>
</dbReference>
<dbReference type="SMART" id="SM00175">
    <property type="entry name" value="RAB"/>
    <property type="match status" value="1"/>
</dbReference>
<dbReference type="HOGENOM" id="CLU_041217_10_6_1"/>
<dbReference type="SUPFAM" id="SSF52540">
    <property type="entry name" value="P-loop containing nucleoside triphosphate hydrolases"/>
    <property type="match status" value="1"/>
</dbReference>
<dbReference type="PANTHER" id="PTHR47977">
    <property type="entry name" value="RAS-RELATED PROTEIN RAB"/>
    <property type="match status" value="1"/>
</dbReference>
<accession>A0A8U0WPK2</accession>
<keyword evidence="5" id="KW-1185">Reference proteome</keyword>
<dbReference type="GeneID" id="3411308"/>
<organism evidence="4 5">
    <name type="scientific">Entamoeba histolytica (strain ATCC 30459 / HM-1:IMSS / ABRM)</name>
    <dbReference type="NCBI Taxonomy" id="294381"/>
    <lineage>
        <taxon>Eukaryota</taxon>
        <taxon>Amoebozoa</taxon>
        <taxon>Evosea</taxon>
        <taxon>Archamoebae</taxon>
        <taxon>Mastigamoebida</taxon>
        <taxon>Entamoebidae</taxon>
        <taxon>Entamoeba</taxon>
    </lineage>
</organism>
<dbReference type="InterPro" id="IPR027417">
    <property type="entry name" value="P-loop_NTPase"/>
</dbReference>
<dbReference type="InterPro" id="IPR050227">
    <property type="entry name" value="Rab"/>
</dbReference>
<dbReference type="GO" id="GO:0005525">
    <property type="term" value="F:GTP binding"/>
    <property type="evidence" value="ECO:0000318"/>
    <property type="project" value="GO_Central"/>
</dbReference>
<dbReference type="InterPro" id="IPR001806">
    <property type="entry name" value="Small_GTPase"/>
</dbReference>
<dbReference type="OrthoDB" id="26926at2759"/>
<evidence type="ECO:0000313" key="4">
    <source>
        <dbReference type="EMBL" id="EAL51516.1"/>
    </source>
</evidence>
<dbReference type="AlphaFoldDB" id="A0A8U0WPK2"/>
<dbReference type="GO" id="GO:0030100">
    <property type="term" value="P:regulation of endocytosis"/>
    <property type="evidence" value="ECO:0000318"/>
    <property type="project" value="GO_Central"/>
</dbReference>
<dbReference type="SMR" id="A0A8U0WPK2"/>
<reference evidence="4" key="2">
    <citation type="submission" date="2007-03" db="EMBL/GenBank/DDBJ databases">
        <authorList>
            <person name="Lorenzi H."/>
            <person name="Amedeo P."/>
            <person name="Inman J."/>
            <person name="Schobel S."/>
            <person name="Caler E."/>
        </authorList>
    </citation>
    <scope>GENOME REANNOTATION</scope>
    <source>
        <strain evidence="4">HM-1:IMSS</strain>
    </source>
</reference>
<dbReference type="Pfam" id="PF00071">
    <property type="entry name" value="Ras"/>
    <property type="match status" value="1"/>
</dbReference>